<name>A0A2V1HN08_9MICO</name>
<organism evidence="1 2">
    <name type="scientific">Amnibacterium flavum</name>
    <dbReference type="NCBI Taxonomy" id="2173173"/>
    <lineage>
        <taxon>Bacteria</taxon>
        <taxon>Bacillati</taxon>
        <taxon>Actinomycetota</taxon>
        <taxon>Actinomycetes</taxon>
        <taxon>Micrococcales</taxon>
        <taxon>Microbacteriaceae</taxon>
        <taxon>Amnibacterium</taxon>
    </lineage>
</organism>
<protein>
    <submittedName>
        <fullName evidence="1">Uncharacterized protein</fullName>
    </submittedName>
</protein>
<dbReference type="Proteomes" id="UP000244893">
    <property type="component" value="Unassembled WGS sequence"/>
</dbReference>
<evidence type="ECO:0000313" key="2">
    <source>
        <dbReference type="Proteomes" id="UP000244893"/>
    </source>
</evidence>
<dbReference type="AlphaFoldDB" id="A0A2V1HN08"/>
<dbReference type="RefSeq" id="WP_116756527.1">
    <property type="nucleotide sequence ID" value="NZ_JBHUEX010000001.1"/>
</dbReference>
<evidence type="ECO:0000313" key="1">
    <source>
        <dbReference type="EMBL" id="PVZ94013.1"/>
    </source>
</evidence>
<sequence length="92" mass="9837">MNTTLGAGEHTGAGTEQHTIVVVPAGRLGLIDRTAMRLGLALILWGQRPTRRRPAGGPLTSERVDELLRMRRAGADAARERHAGGRALPPIL</sequence>
<proteinExistence type="predicted"/>
<accession>A0A2V1HN08</accession>
<reference evidence="1 2" key="1">
    <citation type="submission" date="2018-05" db="EMBL/GenBank/DDBJ databases">
        <title>Amnibacterium sp. M8JJ-5, whole genome shotgun sequence.</title>
        <authorList>
            <person name="Tuo L."/>
        </authorList>
    </citation>
    <scope>NUCLEOTIDE SEQUENCE [LARGE SCALE GENOMIC DNA]</scope>
    <source>
        <strain evidence="1 2">M8JJ-5</strain>
    </source>
</reference>
<comment type="caution">
    <text evidence="1">The sequence shown here is derived from an EMBL/GenBank/DDBJ whole genome shotgun (WGS) entry which is preliminary data.</text>
</comment>
<keyword evidence="2" id="KW-1185">Reference proteome</keyword>
<gene>
    <name evidence="1" type="ORF">DDQ50_09660</name>
</gene>
<dbReference type="OrthoDB" id="5126377at2"/>
<dbReference type="EMBL" id="QEOP01000002">
    <property type="protein sequence ID" value="PVZ94013.1"/>
    <property type="molecule type" value="Genomic_DNA"/>
</dbReference>